<proteinExistence type="predicted"/>
<gene>
    <name evidence="2" type="ORF">GA0074694_2245</name>
</gene>
<dbReference type="Proteomes" id="UP000198906">
    <property type="component" value="Unassembled WGS sequence"/>
</dbReference>
<dbReference type="GO" id="GO:1904680">
    <property type="term" value="F:peptide transmembrane transporter activity"/>
    <property type="evidence" value="ECO:0007669"/>
    <property type="project" value="TreeGrafter"/>
</dbReference>
<dbReference type="PIRSF" id="PIRSF002741">
    <property type="entry name" value="MppA"/>
    <property type="match status" value="1"/>
</dbReference>
<dbReference type="PANTHER" id="PTHR30290">
    <property type="entry name" value="PERIPLASMIC BINDING COMPONENT OF ABC TRANSPORTER"/>
    <property type="match status" value="1"/>
</dbReference>
<dbReference type="InterPro" id="IPR000914">
    <property type="entry name" value="SBP_5_dom"/>
</dbReference>
<dbReference type="GO" id="GO:0042597">
    <property type="term" value="C:periplasmic space"/>
    <property type="evidence" value="ECO:0007669"/>
    <property type="project" value="UniProtKB-ARBA"/>
</dbReference>
<reference evidence="3" key="1">
    <citation type="submission" date="2016-06" db="EMBL/GenBank/DDBJ databases">
        <authorList>
            <person name="Varghese N."/>
        </authorList>
    </citation>
    <scope>NUCLEOTIDE SEQUENCE [LARGE SCALE GENOMIC DNA]</scope>
    <source>
        <strain evidence="3">DSM 46123</strain>
    </source>
</reference>
<dbReference type="InterPro" id="IPR039424">
    <property type="entry name" value="SBP_5"/>
</dbReference>
<dbReference type="STRING" id="47866.GA0074694_2245"/>
<dbReference type="Pfam" id="PF00496">
    <property type="entry name" value="SBP_bac_5"/>
    <property type="match status" value="1"/>
</dbReference>
<dbReference type="EMBL" id="FMHU01000001">
    <property type="protein sequence ID" value="SCL18117.1"/>
    <property type="molecule type" value="Genomic_DNA"/>
</dbReference>
<sequence length="535" mass="56381">MINLKAQSSRASGSPLRRGPRLIALAGAATLALAVGLTGCSAEGGSTDGRGTEASQTLKIGFSAEPPGFKTGVDQGSANKQLITLVRRGLLSYGPDGKVVPALASKYEVSDNNLTYTFTLRPDLKFSDGDPLTAEDVKRTFEYLAVPGNGAADQTSFANIASIGTPDETTVVLTLKKPQTALPKVIASPLSAIVPENAVDANGAPIGAGPFMVSEYRKGVSYKLKADPNYYDAGSVKLKEIEMTFMPDAQTRVKALVSGQVQFIDYVPAADYKTLENAKGVKLDTSHGLYGALQFNLTKGPLAVPKVRQAIAYALDLKAQNQAGTLGYGTANGGLPIPVDSEYYDEKQANHFAQDVGKAKSLLAEAGYPNGGFSLKLLTNSQYFGFTERAQVVKSDLEKIGITVELETGDYANQIAKGNSGSYDLMIGGPPAAISDPSALTGAFIGGPTFVRSAGINQDLYAQLLDKGAQTPDGPERKAIYQKIGDIYLQDVPFVTFGMGTAAYAYTDALKGFEMLSGPTVYSSLYSMATVQLSD</sequence>
<evidence type="ECO:0000259" key="1">
    <source>
        <dbReference type="Pfam" id="PF00496"/>
    </source>
</evidence>
<dbReference type="SUPFAM" id="SSF53850">
    <property type="entry name" value="Periplasmic binding protein-like II"/>
    <property type="match status" value="1"/>
</dbReference>
<dbReference type="InterPro" id="IPR030678">
    <property type="entry name" value="Peptide/Ni-bd"/>
</dbReference>
<dbReference type="AlphaFoldDB" id="A0A1C6RM45"/>
<feature type="domain" description="Solute-binding protein family 5" evidence="1">
    <location>
        <begin position="98"/>
        <end position="444"/>
    </location>
</feature>
<evidence type="ECO:0000313" key="3">
    <source>
        <dbReference type="Proteomes" id="UP000198906"/>
    </source>
</evidence>
<dbReference type="Gene3D" id="3.90.76.10">
    <property type="entry name" value="Dipeptide-binding Protein, Domain 1"/>
    <property type="match status" value="1"/>
</dbReference>
<protein>
    <submittedName>
        <fullName evidence="2">Glutathione transport system substrate-binding protein</fullName>
    </submittedName>
</protein>
<dbReference type="Gene3D" id="3.40.190.10">
    <property type="entry name" value="Periplasmic binding protein-like II"/>
    <property type="match status" value="1"/>
</dbReference>
<organism evidence="2 3">
    <name type="scientific">Micromonospora inyonensis</name>
    <dbReference type="NCBI Taxonomy" id="47866"/>
    <lineage>
        <taxon>Bacteria</taxon>
        <taxon>Bacillati</taxon>
        <taxon>Actinomycetota</taxon>
        <taxon>Actinomycetes</taxon>
        <taxon>Micromonosporales</taxon>
        <taxon>Micromonosporaceae</taxon>
        <taxon>Micromonospora</taxon>
    </lineage>
</organism>
<accession>A0A1C6RM45</accession>
<dbReference type="GO" id="GO:0015833">
    <property type="term" value="P:peptide transport"/>
    <property type="evidence" value="ECO:0007669"/>
    <property type="project" value="TreeGrafter"/>
</dbReference>
<name>A0A1C6RM45_9ACTN</name>
<evidence type="ECO:0000313" key="2">
    <source>
        <dbReference type="EMBL" id="SCL18117.1"/>
    </source>
</evidence>
<dbReference type="Gene3D" id="3.10.105.10">
    <property type="entry name" value="Dipeptide-binding Protein, Domain 3"/>
    <property type="match status" value="1"/>
</dbReference>
<dbReference type="RefSeq" id="WP_176737864.1">
    <property type="nucleotide sequence ID" value="NZ_FMHU01000001.1"/>
</dbReference>
<dbReference type="GO" id="GO:0043190">
    <property type="term" value="C:ATP-binding cassette (ABC) transporter complex"/>
    <property type="evidence" value="ECO:0007669"/>
    <property type="project" value="InterPro"/>
</dbReference>
<keyword evidence="3" id="KW-1185">Reference proteome</keyword>